<dbReference type="OMA" id="SIFIHAI"/>
<feature type="transmembrane region" description="Helical" evidence="8">
    <location>
        <begin position="389"/>
        <end position="408"/>
    </location>
</feature>
<feature type="transmembrane region" description="Helical" evidence="8">
    <location>
        <begin position="273"/>
        <end position="293"/>
    </location>
</feature>
<evidence type="ECO:0000256" key="6">
    <source>
        <dbReference type="ARBA" id="ARBA00038136"/>
    </source>
</evidence>
<dbReference type="GeneTree" id="ENSGT00940000153249"/>
<evidence type="ECO:0000256" key="8">
    <source>
        <dbReference type="SAM" id="Phobius"/>
    </source>
</evidence>
<evidence type="ECO:0000256" key="2">
    <source>
        <dbReference type="ARBA" id="ARBA00022692"/>
    </source>
</evidence>
<dbReference type="InterPro" id="IPR037185">
    <property type="entry name" value="EmrE-like"/>
</dbReference>
<dbReference type="SUPFAM" id="SSF103481">
    <property type="entry name" value="Multidrug resistance efflux transporter EmrE"/>
    <property type="match status" value="1"/>
</dbReference>
<evidence type="ECO:0000256" key="5">
    <source>
        <dbReference type="ARBA" id="ARBA00023136"/>
    </source>
</evidence>
<dbReference type="Ensembl" id="ENSOANT00000060997.1">
    <property type="protein sequence ID" value="ENSOANP00000037717.1"/>
    <property type="gene ID" value="ENSOANG00000048789.1"/>
</dbReference>
<keyword evidence="2 8" id="KW-0812">Transmembrane</keyword>
<accession>A0A6I8N9A6</accession>
<feature type="domain" description="EamA" evidence="9">
    <location>
        <begin position="124"/>
        <end position="256"/>
    </location>
</feature>
<keyword evidence="5 8" id="KW-0472">Membrane</keyword>
<protein>
    <recommendedName>
        <fullName evidence="9">EamA domain-containing protein</fullName>
    </recommendedName>
</protein>
<feature type="transmembrane region" description="Helical" evidence="8">
    <location>
        <begin position="364"/>
        <end position="383"/>
    </location>
</feature>
<organism evidence="10 11">
    <name type="scientific">Ornithorhynchus anatinus</name>
    <name type="common">Duckbill platypus</name>
    <dbReference type="NCBI Taxonomy" id="9258"/>
    <lineage>
        <taxon>Eukaryota</taxon>
        <taxon>Metazoa</taxon>
        <taxon>Chordata</taxon>
        <taxon>Craniata</taxon>
        <taxon>Vertebrata</taxon>
        <taxon>Euteleostomi</taxon>
        <taxon>Mammalia</taxon>
        <taxon>Monotremata</taxon>
        <taxon>Ornithorhynchidae</taxon>
        <taxon>Ornithorhynchus</taxon>
    </lineage>
</organism>
<keyword evidence="3" id="KW-0677">Repeat</keyword>
<comment type="similarity">
    <text evidence="6">Belongs to the SLC35G solute transporter family.</text>
</comment>
<comment type="subcellular location">
    <subcellularLocation>
        <location evidence="1">Membrane</location>
        <topology evidence="1">Multi-pass membrane protein</topology>
    </subcellularLocation>
</comment>
<evidence type="ECO:0000259" key="9">
    <source>
        <dbReference type="Pfam" id="PF00892"/>
    </source>
</evidence>
<dbReference type="PANTHER" id="PTHR22911">
    <property type="entry name" value="ACYL-MALONYL CONDENSING ENZYME-RELATED"/>
    <property type="match status" value="1"/>
</dbReference>
<evidence type="ECO:0000256" key="3">
    <source>
        <dbReference type="ARBA" id="ARBA00022737"/>
    </source>
</evidence>
<dbReference type="Pfam" id="PF00892">
    <property type="entry name" value="EamA"/>
    <property type="match status" value="2"/>
</dbReference>
<reference evidence="10" key="2">
    <citation type="submission" date="2025-08" db="UniProtKB">
        <authorList>
            <consortium name="Ensembl"/>
        </authorList>
    </citation>
    <scope>IDENTIFICATION</scope>
    <source>
        <strain evidence="10">Glennie</strain>
    </source>
</reference>
<feature type="region of interest" description="Disordered" evidence="7">
    <location>
        <begin position="37"/>
        <end position="84"/>
    </location>
</feature>
<feature type="transmembrane region" description="Helical" evidence="8">
    <location>
        <begin position="187"/>
        <end position="208"/>
    </location>
</feature>
<feature type="compositionally biased region" description="Pro residues" evidence="7">
    <location>
        <begin position="44"/>
        <end position="71"/>
    </location>
</feature>
<evidence type="ECO:0000256" key="1">
    <source>
        <dbReference type="ARBA" id="ARBA00004141"/>
    </source>
</evidence>
<reference evidence="10" key="3">
    <citation type="submission" date="2025-09" db="UniProtKB">
        <authorList>
            <consortium name="Ensembl"/>
        </authorList>
    </citation>
    <scope>IDENTIFICATION</scope>
    <source>
        <strain evidence="10">Glennie</strain>
    </source>
</reference>
<sequence length="447" mass="46426">MRELRPGAVKRLAQVSRQTSGGAGVGTQVLLTGLHCFRTQPDPSLSPAPRPGHSLPVPPPPGPPPPVPTPPASSVSLQGSMRPSSSSWTLADLLHQSPSPTARAPRCPNLWRRCQPSDVTKGLLVALVGGGLPAGFVGPFSRMAYQTSRLPSLELLLCRCLFHLPLAAALGSRRRPLFGPAGARGRAWLHALLNVLSIGCAYSAVLVVPSGNASTVRKGSSTVCSTLLALCLESQRLSGYDWCGLLGSTLGLLIIVGPNLGTLEEGAEGVYTALGYVLAVLGGLALALGLLVYRSLDFPSRFLTVAFLFGVVGVLGALPSLFVLQTPVWPRDPLTWSCVVAVAVLALVSFMCASYAVTKAHPALVCAVLHSEVVVALALQYYVLYEAVAPSDIMGAGVVLGSIAIITAQNLSCDRGDRGDRGGERKGAGDEAGWGPLEEGLVAEGGD</sequence>
<feature type="transmembrane region" description="Helical" evidence="8">
    <location>
        <begin position="242"/>
        <end position="261"/>
    </location>
</feature>
<gene>
    <name evidence="10" type="primary">SLC35G6</name>
</gene>
<feature type="compositionally biased region" description="Basic and acidic residues" evidence="7">
    <location>
        <begin position="416"/>
        <end position="429"/>
    </location>
</feature>
<name>A0A6I8N9A6_ORNAN</name>
<dbReference type="Bgee" id="ENSOANG00000048789">
    <property type="expression patterns" value="Expressed in testis and 1 other cell type or tissue"/>
</dbReference>
<evidence type="ECO:0000313" key="11">
    <source>
        <dbReference type="Proteomes" id="UP000002279"/>
    </source>
</evidence>
<reference evidence="10 11" key="1">
    <citation type="journal article" date="2008" name="Nature">
        <title>Genome analysis of the platypus reveals unique signatures of evolution.</title>
        <authorList>
            <person name="Warren W.C."/>
            <person name="Hillier L.W."/>
            <person name="Marshall Graves J.A."/>
            <person name="Birney E."/>
            <person name="Ponting C.P."/>
            <person name="Grutzner F."/>
            <person name="Belov K."/>
            <person name="Miller W."/>
            <person name="Clarke L."/>
            <person name="Chinwalla A.T."/>
            <person name="Yang S.P."/>
            <person name="Heger A."/>
            <person name="Locke D.P."/>
            <person name="Miethke P."/>
            <person name="Waters P.D."/>
            <person name="Veyrunes F."/>
            <person name="Fulton L."/>
            <person name="Fulton B."/>
            <person name="Graves T."/>
            <person name="Wallis J."/>
            <person name="Puente X.S."/>
            <person name="Lopez-Otin C."/>
            <person name="Ordonez G.R."/>
            <person name="Eichler E.E."/>
            <person name="Chen L."/>
            <person name="Cheng Z."/>
            <person name="Deakin J.E."/>
            <person name="Alsop A."/>
            <person name="Thompson K."/>
            <person name="Kirby P."/>
            <person name="Papenfuss A.T."/>
            <person name="Wakefield M.J."/>
            <person name="Olender T."/>
            <person name="Lancet D."/>
            <person name="Huttley G.A."/>
            <person name="Smit A.F."/>
            <person name="Pask A."/>
            <person name="Temple-Smith P."/>
            <person name="Batzer M.A."/>
            <person name="Walker J.A."/>
            <person name="Konkel M.K."/>
            <person name="Harris R.S."/>
            <person name="Whittington C.M."/>
            <person name="Wong E.S."/>
            <person name="Gemmell N.J."/>
            <person name="Buschiazzo E."/>
            <person name="Vargas Jentzsch I.M."/>
            <person name="Merkel A."/>
            <person name="Schmitz J."/>
            <person name="Zemann A."/>
            <person name="Churakov G."/>
            <person name="Kriegs J.O."/>
            <person name="Brosius J."/>
            <person name="Murchison E.P."/>
            <person name="Sachidanandam R."/>
            <person name="Smith C."/>
            <person name="Hannon G.J."/>
            <person name="Tsend-Ayush E."/>
            <person name="McMillan D."/>
            <person name="Attenborough R."/>
            <person name="Rens W."/>
            <person name="Ferguson-Smith M."/>
            <person name="Lefevre C.M."/>
            <person name="Sharp J.A."/>
            <person name="Nicholas K.R."/>
            <person name="Ray D.A."/>
            <person name="Kube M."/>
            <person name="Reinhardt R."/>
            <person name="Pringle T.H."/>
            <person name="Taylor J."/>
            <person name="Jones R.C."/>
            <person name="Nixon B."/>
            <person name="Dacheux J.L."/>
            <person name="Niwa H."/>
            <person name="Sekita Y."/>
            <person name="Huang X."/>
            <person name="Stark A."/>
            <person name="Kheradpour P."/>
            <person name="Kellis M."/>
            <person name="Flicek P."/>
            <person name="Chen Y."/>
            <person name="Webber C."/>
            <person name="Hardison R."/>
            <person name="Nelson J."/>
            <person name="Hallsworth-Pepin K."/>
            <person name="Delehaunty K."/>
            <person name="Markovic C."/>
            <person name="Minx P."/>
            <person name="Feng Y."/>
            <person name="Kremitzki C."/>
            <person name="Mitreva M."/>
            <person name="Glasscock J."/>
            <person name="Wylie T."/>
            <person name="Wohldmann P."/>
            <person name="Thiru P."/>
            <person name="Nhan M.N."/>
            <person name="Pohl C.S."/>
            <person name="Smith S.M."/>
            <person name="Hou S."/>
            <person name="Nefedov M."/>
            <person name="de Jong P.J."/>
            <person name="Renfree M.B."/>
            <person name="Mardis E.R."/>
            <person name="Wilson R.K."/>
        </authorList>
    </citation>
    <scope>NUCLEOTIDE SEQUENCE [LARGE SCALE GENOMIC DNA]</scope>
    <source>
        <strain evidence="10 11">Glennie</strain>
    </source>
</reference>
<feature type="transmembrane region" description="Helical" evidence="8">
    <location>
        <begin position="334"/>
        <end position="357"/>
    </location>
</feature>
<feature type="domain" description="EamA" evidence="9">
    <location>
        <begin position="274"/>
        <end position="407"/>
    </location>
</feature>
<feature type="transmembrane region" description="Helical" evidence="8">
    <location>
        <begin position="302"/>
        <end position="322"/>
    </location>
</feature>
<dbReference type="InParanoid" id="A0A6I8N9A6"/>
<evidence type="ECO:0000256" key="7">
    <source>
        <dbReference type="SAM" id="MobiDB-lite"/>
    </source>
</evidence>
<feature type="region of interest" description="Disordered" evidence="7">
    <location>
        <begin position="416"/>
        <end position="447"/>
    </location>
</feature>
<dbReference type="GO" id="GO:0016020">
    <property type="term" value="C:membrane"/>
    <property type="evidence" value="ECO:0000318"/>
    <property type="project" value="GO_Central"/>
</dbReference>
<feature type="transmembrane region" description="Helical" evidence="8">
    <location>
        <begin position="122"/>
        <end position="141"/>
    </location>
</feature>
<dbReference type="InterPro" id="IPR000620">
    <property type="entry name" value="EamA_dom"/>
</dbReference>
<feature type="compositionally biased region" description="Polar residues" evidence="7">
    <location>
        <begin position="72"/>
        <end position="84"/>
    </location>
</feature>
<dbReference type="Proteomes" id="UP000002279">
    <property type="component" value="Chromosome X5"/>
</dbReference>
<keyword evidence="11" id="KW-1185">Reference proteome</keyword>
<evidence type="ECO:0000313" key="10">
    <source>
        <dbReference type="Ensembl" id="ENSOANP00000037717.1"/>
    </source>
</evidence>
<dbReference type="PANTHER" id="PTHR22911:SF32">
    <property type="entry name" value="SOLUTE CARRIER FAMILY 35 MEMBER G5-RELATED"/>
    <property type="match status" value="1"/>
</dbReference>
<evidence type="ECO:0000256" key="4">
    <source>
        <dbReference type="ARBA" id="ARBA00022989"/>
    </source>
</evidence>
<proteinExistence type="inferred from homology"/>
<dbReference type="AlphaFoldDB" id="A0A6I8N9A6"/>
<keyword evidence="4 8" id="KW-1133">Transmembrane helix</keyword>